<feature type="region of interest" description="Disordered" evidence="1">
    <location>
        <begin position="111"/>
        <end position="176"/>
    </location>
</feature>
<evidence type="ECO:0000313" key="2">
    <source>
        <dbReference type="EMBL" id="KAK4045698.1"/>
    </source>
</evidence>
<dbReference type="EMBL" id="JAOYFB010000054">
    <property type="protein sequence ID" value="KAK4045698.1"/>
    <property type="molecule type" value="Genomic_DNA"/>
</dbReference>
<organism evidence="2 3">
    <name type="scientific">Daphnia magna</name>
    <dbReference type="NCBI Taxonomy" id="35525"/>
    <lineage>
        <taxon>Eukaryota</taxon>
        <taxon>Metazoa</taxon>
        <taxon>Ecdysozoa</taxon>
        <taxon>Arthropoda</taxon>
        <taxon>Crustacea</taxon>
        <taxon>Branchiopoda</taxon>
        <taxon>Diplostraca</taxon>
        <taxon>Cladocera</taxon>
        <taxon>Anomopoda</taxon>
        <taxon>Daphniidae</taxon>
        <taxon>Daphnia</taxon>
    </lineage>
</organism>
<evidence type="ECO:0000256" key="1">
    <source>
        <dbReference type="SAM" id="MobiDB-lite"/>
    </source>
</evidence>
<comment type="caution">
    <text evidence="2">The sequence shown here is derived from an EMBL/GenBank/DDBJ whole genome shotgun (WGS) entry which is preliminary data.</text>
</comment>
<proteinExistence type="predicted"/>
<sequence length="229" mass="26461">MQRGLRKAFAEVEGHSKRAQERYKAYHDSRRRETAWYAVREKVLIYKPVRKIRRAEKLLHRWYGSYVVGRQTTPLNDEVKLADGRARKTERVQVIRIKKFVEVLTPVEKKAETEKEAAIPKEAANREAGEETRALGEEQSEEGPKKEVASEKEEEYNNPSREEKSGTRRYPKRSRMPPQRLGITAVIVLSNGVIFRAEGERVFNDSEWKLVTDITFGQTDVVAAGLYVD</sequence>
<feature type="compositionally biased region" description="Basic and acidic residues" evidence="1">
    <location>
        <begin position="111"/>
        <end position="151"/>
    </location>
</feature>
<protein>
    <submittedName>
        <fullName evidence="2">Uncharacterized protein</fullName>
    </submittedName>
</protein>
<dbReference type="Proteomes" id="UP001234178">
    <property type="component" value="Unassembled WGS sequence"/>
</dbReference>
<accession>A0ABR0BAU3</accession>
<evidence type="ECO:0000313" key="3">
    <source>
        <dbReference type="Proteomes" id="UP001234178"/>
    </source>
</evidence>
<gene>
    <name evidence="2" type="ORF">OUZ56_033560</name>
</gene>
<keyword evidence="3" id="KW-1185">Reference proteome</keyword>
<reference evidence="2 3" key="1">
    <citation type="journal article" date="2023" name="Nucleic Acids Res.">
        <title>The hologenome of Daphnia magna reveals possible DNA methylation and microbiome-mediated evolution of the host genome.</title>
        <authorList>
            <person name="Chaturvedi A."/>
            <person name="Li X."/>
            <person name="Dhandapani V."/>
            <person name="Marshall H."/>
            <person name="Kissane S."/>
            <person name="Cuenca-Cambronero M."/>
            <person name="Asole G."/>
            <person name="Calvet F."/>
            <person name="Ruiz-Romero M."/>
            <person name="Marangio P."/>
            <person name="Guigo R."/>
            <person name="Rago D."/>
            <person name="Mirbahai L."/>
            <person name="Eastwood N."/>
            <person name="Colbourne J.K."/>
            <person name="Zhou J."/>
            <person name="Mallon E."/>
            <person name="Orsini L."/>
        </authorList>
    </citation>
    <scope>NUCLEOTIDE SEQUENCE [LARGE SCALE GENOMIC DNA]</scope>
    <source>
        <strain evidence="2">LRV0_1</strain>
    </source>
</reference>
<name>A0ABR0BAU3_9CRUS</name>